<sequence>MTTEKKSEIKTEKLCRTCLSETNELHYIFDVLVGSATLDVVVAATTGLKIQKGDGYPGTICCECKEKAIGAYDFKTKSQEAYISLRSILEKEKSNSFIHDKIVCQSISKGVKTENTQTECIPNDDYSDSEFNNASLSRDLNDMDDLPLEAIKNECSSQNGGTLFDCKKCFLSFENQEKFQEHKKKSCIKVELDDSCNAFCPLCGNAYDGTESLSKHLWEYHSEIMGPKKRGRPKKVLTSTILDKLSENGFFITTVPVEKQECTFCKTQINTKDEIRNHLECHKDMKVFCCVLCNKMYLEKKYFDSHICIENKTDVDKMPEENQKDSQENGQEQLNLCTEMLLHDLLEPNFEENYNGIQICSVCTGLFLSESDLIHHHDTDHPELSQRCNNCSKVFASVRSAARHRSVCQEIERHYKCTTCGLKFAFQVSLNKHILRYHEGQSVSVKFMDTKSKDEGNRFQCDTCRRSFHKKELLVKHAKIHMSKYFQCDVCEKKFHRKDNLKSHKRIHDPHRKKAPSNNCLCLYCGRSFSNSSNLIVHMRRHTGEKPYKCDFCDKGFPRSSDLQCHRRSHTGEKPCVCGVCGKGFSRSNKLSRHMRVHTGQRPYKCTYCEKAFSQSNDLTLHIRRHTGDRPYICEICGDRFIQGTALQNHRRTHGHFSNASSEAQETIQTLAFTVPNIEHNH</sequence>
<name>A0ACC1DIM4_9NEOP</name>
<gene>
    <name evidence="1" type="ORF">K1T71_000251</name>
</gene>
<keyword evidence="2" id="KW-1185">Reference proteome</keyword>
<dbReference type="EMBL" id="CM034387">
    <property type="protein sequence ID" value="KAJ0183828.1"/>
    <property type="molecule type" value="Genomic_DNA"/>
</dbReference>
<reference evidence="1 2" key="1">
    <citation type="journal article" date="2021" name="Front. Genet.">
        <title>Chromosome-Level Genome Assembly Reveals Significant Gene Expansion in the Toll and IMD Signaling Pathways of Dendrolimus kikuchii.</title>
        <authorList>
            <person name="Zhou J."/>
            <person name="Wu P."/>
            <person name="Xiong Z."/>
            <person name="Liu N."/>
            <person name="Zhao N."/>
            <person name="Ji M."/>
            <person name="Qiu Y."/>
            <person name="Yang B."/>
        </authorList>
    </citation>
    <scope>NUCLEOTIDE SEQUENCE [LARGE SCALE GENOMIC DNA]</scope>
    <source>
        <strain evidence="1">Ann1</strain>
    </source>
</reference>
<organism evidence="1 2">
    <name type="scientific">Dendrolimus kikuchii</name>
    <dbReference type="NCBI Taxonomy" id="765133"/>
    <lineage>
        <taxon>Eukaryota</taxon>
        <taxon>Metazoa</taxon>
        <taxon>Ecdysozoa</taxon>
        <taxon>Arthropoda</taxon>
        <taxon>Hexapoda</taxon>
        <taxon>Insecta</taxon>
        <taxon>Pterygota</taxon>
        <taxon>Neoptera</taxon>
        <taxon>Endopterygota</taxon>
        <taxon>Lepidoptera</taxon>
        <taxon>Glossata</taxon>
        <taxon>Ditrysia</taxon>
        <taxon>Bombycoidea</taxon>
        <taxon>Lasiocampidae</taxon>
        <taxon>Dendrolimus</taxon>
    </lineage>
</organism>
<dbReference type="Proteomes" id="UP000824533">
    <property type="component" value="Linkage Group LG01"/>
</dbReference>
<evidence type="ECO:0000313" key="1">
    <source>
        <dbReference type="EMBL" id="KAJ0183828.1"/>
    </source>
</evidence>
<accession>A0ACC1DIM4</accession>
<comment type="caution">
    <text evidence="1">The sequence shown here is derived from an EMBL/GenBank/DDBJ whole genome shotgun (WGS) entry which is preliminary data.</text>
</comment>
<evidence type="ECO:0000313" key="2">
    <source>
        <dbReference type="Proteomes" id="UP000824533"/>
    </source>
</evidence>
<protein>
    <submittedName>
        <fullName evidence="1">Uncharacterized protein</fullName>
    </submittedName>
</protein>
<proteinExistence type="predicted"/>